<evidence type="ECO:0000313" key="3">
    <source>
        <dbReference type="EMBL" id="MFI1719187.1"/>
    </source>
</evidence>
<comment type="caution">
    <text evidence="3">The sequence shown here is derived from an EMBL/GenBank/DDBJ whole genome shotgun (WGS) entry which is preliminary data.</text>
</comment>
<dbReference type="SUPFAM" id="SSF110849">
    <property type="entry name" value="ParB/Sulfiredoxin"/>
    <property type="match status" value="1"/>
</dbReference>
<feature type="compositionally biased region" description="Basic and acidic residues" evidence="1">
    <location>
        <begin position="210"/>
        <end position="228"/>
    </location>
</feature>
<dbReference type="InterPro" id="IPR050336">
    <property type="entry name" value="Chromosome_partition/occlusion"/>
</dbReference>
<evidence type="ECO:0000313" key="4">
    <source>
        <dbReference type="Proteomes" id="UP001611339"/>
    </source>
</evidence>
<dbReference type="PANTHER" id="PTHR33375:SF1">
    <property type="entry name" value="CHROMOSOME-PARTITIONING PROTEIN PARB-RELATED"/>
    <property type="match status" value="1"/>
</dbReference>
<evidence type="ECO:0000256" key="1">
    <source>
        <dbReference type="SAM" id="MobiDB-lite"/>
    </source>
</evidence>
<dbReference type="InterPro" id="IPR036086">
    <property type="entry name" value="ParB/Sulfiredoxin_sf"/>
</dbReference>
<gene>
    <name evidence="3" type="ORF">ACH407_37195</name>
</gene>
<dbReference type="RefSeq" id="WP_390436349.1">
    <property type="nucleotide sequence ID" value="NZ_JBIRUI010000032.1"/>
</dbReference>
<proteinExistence type="predicted"/>
<dbReference type="PANTHER" id="PTHR33375">
    <property type="entry name" value="CHROMOSOME-PARTITIONING PROTEIN PARB-RELATED"/>
    <property type="match status" value="1"/>
</dbReference>
<accession>A0ABW7ULL9</accession>
<feature type="domain" description="ParB/Spo0J HTH" evidence="2">
    <location>
        <begin position="131"/>
        <end position="209"/>
    </location>
</feature>
<name>A0ABW7ULL9_9ACTN</name>
<organism evidence="3 4">
    <name type="scientific">Streptomyces litmocidini</name>
    <dbReference type="NCBI Taxonomy" id="67318"/>
    <lineage>
        <taxon>Bacteria</taxon>
        <taxon>Bacillati</taxon>
        <taxon>Actinomycetota</taxon>
        <taxon>Actinomycetes</taxon>
        <taxon>Kitasatosporales</taxon>
        <taxon>Streptomycetaceae</taxon>
        <taxon>Streptomyces</taxon>
    </lineage>
</organism>
<dbReference type="Pfam" id="PF17762">
    <property type="entry name" value="HTH_ParB"/>
    <property type="match status" value="1"/>
</dbReference>
<keyword evidence="4" id="KW-1185">Reference proteome</keyword>
<dbReference type="InterPro" id="IPR041468">
    <property type="entry name" value="HTH_ParB/Spo0J"/>
</dbReference>
<sequence>MGKRVSLATIDDKPVAVAAPAEATAGIPLALLVANPRNPRQSLGNLDDLKSIATRQLQPCLVVSAKGFLALWPEDAEKVGTAQYVVVNGCRRLAAAQKFGRPELLIVHDESVAASRGELLGAAVEENIGRQDFDIIEEALAVEAVVAEYASAREAAEARGWTTGWISQRRALLKLSPDMQQALRAGDLAVRDARRLARVPAEQQVAAWKAEQEAAEQRKKAQAEERKRASTSSTPASAPPAAAPAGAFTAVNAPESGPSEPESSPSSPLAFTAVNADVPAAQVPEPRSATASAGSLDWANPQAIADLCSTHMTRNDLETMLEILTSRL</sequence>
<reference evidence="3 4" key="1">
    <citation type="submission" date="2024-10" db="EMBL/GenBank/DDBJ databases">
        <title>The Natural Products Discovery Center: Release of the First 8490 Sequenced Strains for Exploring Actinobacteria Biosynthetic Diversity.</title>
        <authorList>
            <person name="Kalkreuter E."/>
            <person name="Kautsar S.A."/>
            <person name="Yang D."/>
            <person name="Bader C.D."/>
            <person name="Teijaro C.N."/>
            <person name="Fluegel L."/>
            <person name="Davis C.M."/>
            <person name="Simpson J.R."/>
            <person name="Lauterbach L."/>
            <person name="Steele A.D."/>
            <person name="Gui C."/>
            <person name="Meng S."/>
            <person name="Li G."/>
            <person name="Viehrig K."/>
            <person name="Ye F."/>
            <person name="Su P."/>
            <person name="Kiefer A.F."/>
            <person name="Nichols A."/>
            <person name="Cepeda A.J."/>
            <person name="Yan W."/>
            <person name="Fan B."/>
            <person name="Jiang Y."/>
            <person name="Adhikari A."/>
            <person name="Zheng C.-J."/>
            <person name="Schuster L."/>
            <person name="Cowan T.M."/>
            <person name="Smanski M.J."/>
            <person name="Chevrette M.G."/>
            <person name="De Carvalho L.P.S."/>
            <person name="Shen B."/>
        </authorList>
    </citation>
    <scope>NUCLEOTIDE SEQUENCE [LARGE SCALE GENOMIC DNA]</scope>
    <source>
        <strain evidence="3 4">NPDC020602</strain>
    </source>
</reference>
<dbReference type="Gene3D" id="1.10.10.2830">
    <property type="match status" value="1"/>
</dbReference>
<dbReference type="Proteomes" id="UP001611339">
    <property type="component" value="Unassembled WGS sequence"/>
</dbReference>
<dbReference type="SUPFAM" id="SSF109709">
    <property type="entry name" value="KorB DNA-binding domain-like"/>
    <property type="match status" value="1"/>
</dbReference>
<feature type="compositionally biased region" description="Low complexity" evidence="1">
    <location>
        <begin position="243"/>
        <end position="268"/>
    </location>
</feature>
<protein>
    <submittedName>
        <fullName evidence="3">ParB/RepB/Spo0J family partition protein</fullName>
    </submittedName>
</protein>
<evidence type="ECO:0000259" key="2">
    <source>
        <dbReference type="Pfam" id="PF17762"/>
    </source>
</evidence>
<dbReference type="EMBL" id="JBIRUI010000032">
    <property type="protein sequence ID" value="MFI1719187.1"/>
    <property type="molecule type" value="Genomic_DNA"/>
</dbReference>
<feature type="region of interest" description="Disordered" evidence="1">
    <location>
        <begin position="210"/>
        <end position="270"/>
    </location>
</feature>